<dbReference type="RefSeq" id="WP_051269402.1">
    <property type="nucleotide sequence ID" value="NZ_LVVZ01000029.1"/>
</dbReference>
<organism evidence="3 4">
    <name type="scientific">Pseudovibrio exalbescens</name>
    <dbReference type="NCBI Taxonomy" id="197461"/>
    <lineage>
        <taxon>Bacteria</taxon>
        <taxon>Pseudomonadati</taxon>
        <taxon>Pseudomonadota</taxon>
        <taxon>Alphaproteobacteria</taxon>
        <taxon>Hyphomicrobiales</taxon>
        <taxon>Stappiaceae</taxon>
        <taxon>Pseudovibrio</taxon>
    </lineage>
</organism>
<dbReference type="EMBL" id="LVVZ01000029">
    <property type="protein sequence ID" value="OKL42883.1"/>
    <property type="molecule type" value="Genomic_DNA"/>
</dbReference>
<evidence type="ECO:0000256" key="1">
    <source>
        <dbReference type="SAM" id="MobiDB-lite"/>
    </source>
</evidence>
<accession>A0A1U7JDR7</accession>
<evidence type="ECO:0000313" key="4">
    <source>
        <dbReference type="Proteomes" id="UP000185783"/>
    </source>
</evidence>
<feature type="region of interest" description="Disordered" evidence="1">
    <location>
        <begin position="143"/>
        <end position="162"/>
    </location>
</feature>
<evidence type="ECO:0000259" key="2">
    <source>
        <dbReference type="Pfam" id="PF07484"/>
    </source>
</evidence>
<feature type="domain" description="Phage tail collar" evidence="2">
    <location>
        <begin position="8"/>
        <end position="62"/>
    </location>
</feature>
<comment type="caution">
    <text evidence="3">The sequence shown here is derived from an EMBL/GenBank/DDBJ whole genome shotgun (WGS) entry which is preliminary data.</text>
</comment>
<dbReference type="SUPFAM" id="SSF88874">
    <property type="entry name" value="Receptor-binding domain of short tail fibre protein gp12"/>
    <property type="match status" value="1"/>
</dbReference>
<evidence type="ECO:0000313" key="3">
    <source>
        <dbReference type="EMBL" id="OKL42883.1"/>
    </source>
</evidence>
<protein>
    <recommendedName>
        <fullName evidence="2">Phage tail collar domain-containing protein</fullName>
    </recommendedName>
</protein>
<dbReference type="AlphaFoldDB" id="A0A1U7JDR7"/>
<dbReference type="Gene3D" id="3.90.1340.10">
    <property type="entry name" value="Phage tail collar domain"/>
    <property type="match status" value="1"/>
</dbReference>
<dbReference type="InterPro" id="IPR011083">
    <property type="entry name" value="Phage_tail_collar_dom"/>
</dbReference>
<gene>
    <name evidence="3" type="ORF">A3843_16435</name>
</gene>
<keyword evidence="4" id="KW-1185">Reference proteome</keyword>
<proteinExistence type="predicted"/>
<name>A0A1U7JDR7_9HYPH</name>
<dbReference type="Pfam" id="PF07484">
    <property type="entry name" value="Collar"/>
    <property type="match status" value="1"/>
</dbReference>
<dbReference type="Proteomes" id="UP000185783">
    <property type="component" value="Unassembled WGS sequence"/>
</dbReference>
<dbReference type="InterPro" id="IPR037053">
    <property type="entry name" value="Phage_tail_collar_dom_sf"/>
</dbReference>
<sequence length="187" mass="19785">MAEPFISQISAFGLGFTIRDWIICSGQILSIQQNQALFSLISNVYGGDGSNTFGVPNLTDKTVVHSGLGPGLSSRTIGTYYPYADALLFTSNLPAHSHGIAQKAQPKVGTTLTPSPNTVTAIPEGNFAGIKIQADWYASGQNFQDLGSDGSPPTGYAGGNQHLPTISPYQVVTYEMALFGTYPPHSN</sequence>
<dbReference type="STRING" id="197461.A3843_16435"/>
<reference evidence="3 4" key="1">
    <citation type="submission" date="2016-03" db="EMBL/GenBank/DDBJ databases">
        <title>Genome sequence of Nesiotobacter sp. nov., a moderately halophilic alphaproteobacterium isolated from the Yellow Sea, China.</title>
        <authorList>
            <person name="Zhang G."/>
            <person name="Zhang R."/>
        </authorList>
    </citation>
    <scope>NUCLEOTIDE SEQUENCE [LARGE SCALE GENOMIC DNA]</scope>
    <source>
        <strain evidence="3 4">WB1-6</strain>
    </source>
</reference>